<proteinExistence type="predicted"/>
<name>A0AAQ4F3N6_AMBAM</name>
<feature type="compositionally biased region" description="Polar residues" evidence="1">
    <location>
        <begin position="1"/>
        <end position="14"/>
    </location>
</feature>
<protein>
    <submittedName>
        <fullName evidence="2">Uncharacterized protein</fullName>
    </submittedName>
</protein>
<evidence type="ECO:0000313" key="3">
    <source>
        <dbReference type="Proteomes" id="UP001321473"/>
    </source>
</evidence>
<dbReference type="EMBL" id="JARKHS020007627">
    <property type="protein sequence ID" value="KAK8781521.1"/>
    <property type="molecule type" value="Genomic_DNA"/>
</dbReference>
<dbReference type="AlphaFoldDB" id="A0AAQ4F3N6"/>
<dbReference type="Proteomes" id="UP001321473">
    <property type="component" value="Unassembled WGS sequence"/>
</dbReference>
<feature type="region of interest" description="Disordered" evidence="1">
    <location>
        <begin position="1"/>
        <end position="67"/>
    </location>
</feature>
<comment type="caution">
    <text evidence="2">The sequence shown here is derived from an EMBL/GenBank/DDBJ whole genome shotgun (WGS) entry which is preliminary data.</text>
</comment>
<reference evidence="2 3" key="1">
    <citation type="journal article" date="2023" name="Arcadia Sci">
        <title>De novo assembly of a long-read Amblyomma americanum tick genome.</title>
        <authorList>
            <person name="Chou S."/>
            <person name="Poskanzer K.E."/>
            <person name="Rollins M."/>
            <person name="Thuy-Boun P.S."/>
        </authorList>
    </citation>
    <scope>NUCLEOTIDE SEQUENCE [LARGE SCALE GENOMIC DNA]</scope>
    <source>
        <strain evidence="2">F_SG_1</strain>
        <tissue evidence="2">Salivary glands</tissue>
    </source>
</reference>
<sequence>MAWTSITVTDDVNPNTPPDSIHPDLTRSIARRTQLKTQKSAAPDATTGANLPNKNTDAPATRTKESKGKILIKWKPRPMCKPTPEDFVIIIKPRTHFSLHEAFMKKGYGTLFSAHLGPELAQASTIIPSKDQNIIVVYTSNVTAASRLIGEFALETSNGSVPFYGYLKQDSEDICHGVITVLNEDTSETLQHTVQWRTGTIKEIRKFGKSNKARITFEGKEKPRTCTTKASSHLCETIKRPSLPATSVESLGIDRTRVQTCDRTSAEPVEPQSL</sequence>
<keyword evidence="3" id="KW-1185">Reference proteome</keyword>
<gene>
    <name evidence="2" type="ORF">V5799_017138</name>
</gene>
<feature type="compositionally biased region" description="Polar residues" evidence="1">
    <location>
        <begin position="47"/>
        <end position="58"/>
    </location>
</feature>
<evidence type="ECO:0000256" key="1">
    <source>
        <dbReference type="SAM" id="MobiDB-lite"/>
    </source>
</evidence>
<organism evidence="2 3">
    <name type="scientific">Amblyomma americanum</name>
    <name type="common">Lone star tick</name>
    <dbReference type="NCBI Taxonomy" id="6943"/>
    <lineage>
        <taxon>Eukaryota</taxon>
        <taxon>Metazoa</taxon>
        <taxon>Ecdysozoa</taxon>
        <taxon>Arthropoda</taxon>
        <taxon>Chelicerata</taxon>
        <taxon>Arachnida</taxon>
        <taxon>Acari</taxon>
        <taxon>Parasitiformes</taxon>
        <taxon>Ixodida</taxon>
        <taxon>Ixodoidea</taxon>
        <taxon>Ixodidae</taxon>
        <taxon>Amblyomminae</taxon>
        <taxon>Amblyomma</taxon>
    </lineage>
</organism>
<evidence type="ECO:0000313" key="2">
    <source>
        <dbReference type="EMBL" id="KAK8781521.1"/>
    </source>
</evidence>
<accession>A0AAQ4F3N6</accession>